<organism evidence="1 2">
    <name type="scientific">Embleya hyalina</name>
    <dbReference type="NCBI Taxonomy" id="516124"/>
    <lineage>
        <taxon>Bacteria</taxon>
        <taxon>Bacillati</taxon>
        <taxon>Actinomycetota</taxon>
        <taxon>Actinomycetes</taxon>
        <taxon>Kitasatosporales</taxon>
        <taxon>Streptomycetaceae</taxon>
        <taxon>Embleya</taxon>
    </lineage>
</organism>
<evidence type="ECO:0000313" key="1">
    <source>
        <dbReference type="EMBL" id="GCD98647.1"/>
    </source>
</evidence>
<evidence type="ECO:0000313" key="2">
    <source>
        <dbReference type="Proteomes" id="UP000286931"/>
    </source>
</evidence>
<dbReference type="OrthoDB" id="3383395at2"/>
<dbReference type="RefSeq" id="WP_126640547.1">
    <property type="nucleotide sequence ID" value="NZ_BIFH01000029.1"/>
</dbReference>
<dbReference type="Proteomes" id="UP000286931">
    <property type="component" value="Unassembled WGS sequence"/>
</dbReference>
<gene>
    <name evidence="1" type="ORF">EHYA_06358</name>
</gene>
<dbReference type="AlphaFoldDB" id="A0A401YVL4"/>
<name>A0A401YVL4_9ACTN</name>
<accession>A0A401YVL4</accession>
<keyword evidence="2" id="KW-1185">Reference proteome</keyword>
<proteinExistence type="predicted"/>
<dbReference type="EMBL" id="BIFH01000029">
    <property type="protein sequence ID" value="GCD98647.1"/>
    <property type="molecule type" value="Genomic_DNA"/>
</dbReference>
<sequence>MIRTDPPEEGFVFVREASPGPMAGAAVGRRIAKADFEPPCIVVDRELSTVIVAGWPGRLYRVAVPPPETDAERAALTEANEALRQPAAYIRAFTVDVLAELPASALFGPHGTAVVDVLDAARALTPRLAARLAAASIPGAAARYGAAWKHWLTGEPNAVPYLDRDHCDTLAVPGAGPADSPIGKGFLAVSAAVLAAARERGGPTAFETEYDDEDGTSEEVMAEPWSHALDPLLHAAMALGAPHLMSDADRETLTAPWRATTADRRAR</sequence>
<comment type="caution">
    <text evidence="1">The sequence shown here is derived from an EMBL/GenBank/DDBJ whole genome shotgun (WGS) entry which is preliminary data.</text>
</comment>
<protein>
    <submittedName>
        <fullName evidence="1">Uncharacterized protein</fullName>
    </submittedName>
</protein>
<reference evidence="1 2" key="1">
    <citation type="submission" date="2018-12" db="EMBL/GenBank/DDBJ databases">
        <title>Draft genome sequence of Embleya hyalina NBRC 13850T.</title>
        <authorList>
            <person name="Komaki H."/>
            <person name="Hosoyama A."/>
            <person name="Kimura A."/>
            <person name="Ichikawa N."/>
            <person name="Tamura T."/>
        </authorList>
    </citation>
    <scope>NUCLEOTIDE SEQUENCE [LARGE SCALE GENOMIC DNA]</scope>
    <source>
        <strain evidence="1 2">NBRC 13850</strain>
    </source>
</reference>